<evidence type="ECO:0000313" key="7">
    <source>
        <dbReference type="Proteomes" id="UP000029738"/>
    </source>
</evidence>
<keyword evidence="1" id="KW-0812">Transmembrane</keyword>
<dbReference type="SMART" id="SM00267">
    <property type="entry name" value="GGDEF"/>
    <property type="match status" value="1"/>
</dbReference>
<dbReference type="NCBIfam" id="TIGR00229">
    <property type="entry name" value="sensory_box"/>
    <property type="match status" value="1"/>
</dbReference>
<dbReference type="Pfam" id="PF08448">
    <property type="entry name" value="PAS_4"/>
    <property type="match status" value="1"/>
</dbReference>
<dbReference type="SMART" id="SM01080">
    <property type="entry name" value="CHASE2"/>
    <property type="match status" value="1"/>
</dbReference>
<dbReference type="Gene3D" id="3.30.70.270">
    <property type="match status" value="1"/>
</dbReference>
<dbReference type="AlphaFoldDB" id="A0A0C1R6R3"/>
<dbReference type="InterPro" id="IPR035965">
    <property type="entry name" value="PAS-like_dom_sf"/>
</dbReference>
<dbReference type="CDD" id="cd00130">
    <property type="entry name" value="PAS"/>
    <property type="match status" value="1"/>
</dbReference>
<accession>A0A0C1R6R3</accession>
<dbReference type="Pfam" id="PF00990">
    <property type="entry name" value="GGDEF"/>
    <property type="match status" value="1"/>
</dbReference>
<dbReference type="InterPro" id="IPR000160">
    <property type="entry name" value="GGDEF_dom"/>
</dbReference>
<dbReference type="InterPro" id="IPR052163">
    <property type="entry name" value="DGC-Regulatory_Protein"/>
</dbReference>
<evidence type="ECO:0000313" key="6">
    <source>
        <dbReference type="EMBL" id="KIE13314.1"/>
    </source>
</evidence>
<feature type="domain" description="PAC" evidence="3">
    <location>
        <begin position="499"/>
        <end position="550"/>
    </location>
</feature>
<dbReference type="Gene3D" id="3.30.450.20">
    <property type="entry name" value="PAS domain"/>
    <property type="match status" value="1"/>
</dbReference>
<reference evidence="5" key="2">
    <citation type="submission" date="2019-11" db="EMBL/GenBank/DDBJ databases">
        <title>Improved Assembly of Tolypothrix boutellei genome.</title>
        <authorList>
            <person name="Sarangi A.N."/>
            <person name="Mukherjee M."/>
            <person name="Ghosh S."/>
            <person name="Singh D."/>
            <person name="Das A."/>
            <person name="Kant S."/>
            <person name="Prusty A."/>
            <person name="Tripathy S."/>
        </authorList>
    </citation>
    <scope>NUCLEOTIDE SEQUENCE</scope>
    <source>
        <strain evidence="5">VB521301</strain>
    </source>
</reference>
<name>A0A0C1R6R3_9CYAN</name>
<dbReference type="InterPro" id="IPR007890">
    <property type="entry name" value="CHASE2"/>
</dbReference>
<dbReference type="InterPro" id="IPR043128">
    <property type="entry name" value="Rev_trsase/Diguanyl_cyclase"/>
</dbReference>
<dbReference type="SUPFAM" id="SSF55073">
    <property type="entry name" value="Nucleotide cyclase"/>
    <property type="match status" value="1"/>
</dbReference>
<dbReference type="STRING" id="1479485.DA73_0208130"/>
<organism evidence="6">
    <name type="scientific">Tolypothrix bouteillei VB521301</name>
    <dbReference type="NCBI Taxonomy" id="1479485"/>
    <lineage>
        <taxon>Bacteria</taxon>
        <taxon>Bacillati</taxon>
        <taxon>Cyanobacteriota</taxon>
        <taxon>Cyanophyceae</taxon>
        <taxon>Nostocales</taxon>
        <taxon>Tolypothrichaceae</taxon>
        <taxon>Tolypothrix</taxon>
    </lineage>
</organism>
<dbReference type="PANTHER" id="PTHR46663">
    <property type="entry name" value="DIGUANYLATE CYCLASE DGCT-RELATED"/>
    <property type="match status" value="1"/>
</dbReference>
<dbReference type="Proteomes" id="UP000029738">
    <property type="component" value="Unassembled WGS sequence"/>
</dbReference>
<dbReference type="CDD" id="cd01949">
    <property type="entry name" value="GGDEF"/>
    <property type="match status" value="1"/>
</dbReference>
<feature type="domain" description="GGDEF" evidence="4">
    <location>
        <begin position="603"/>
        <end position="734"/>
    </location>
</feature>
<dbReference type="OrthoDB" id="9759607at2"/>
<dbReference type="InterPro" id="IPR000700">
    <property type="entry name" value="PAS-assoc_C"/>
</dbReference>
<dbReference type="InterPro" id="IPR000014">
    <property type="entry name" value="PAS"/>
</dbReference>
<evidence type="ECO:0000259" key="2">
    <source>
        <dbReference type="PROSITE" id="PS50112"/>
    </source>
</evidence>
<protein>
    <submittedName>
        <fullName evidence="5">CHASE2 domain-containing protein</fullName>
    </submittedName>
    <submittedName>
        <fullName evidence="6">Diguanylate cyclase</fullName>
    </submittedName>
</protein>
<dbReference type="InterPro" id="IPR029787">
    <property type="entry name" value="Nucleotide_cyclase"/>
</dbReference>
<feature type="transmembrane region" description="Helical" evidence="1">
    <location>
        <begin position="345"/>
        <end position="363"/>
    </location>
</feature>
<dbReference type="PANTHER" id="PTHR46663:SF2">
    <property type="entry name" value="GGDEF DOMAIN-CONTAINING PROTEIN"/>
    <property type="match status" value="1"/>
</dbReference>
<dbReference type="Pfam" id="PF05226">
    <property type="entry name" value="CHASE2"/>
    <property type="match status" value="1"/>
</dbReference>
<dbReference type="SMART" id="SM00091">
    <property type="entry name" value="PAS"/>
    <property type="match status" value="1"/>
</dbReference>
<evidence type="ECO:0000256" key="1">
    <source>
        <dbReference type="SAM" id="Phobius"/>
    </source>
</evidence>
<dbReference type="NCBIfam" id="TIGR00254">
    <property type="entry name" value="GGDEF"/>
    <property type="match status" value="1"/>
</dbReference>
<dbReference type="PROSITE" id="PS50887">
    <property type="entry name" value="GGDEF"/>
    <property type="match status" value="1"/>
</dbReference>
<dbReference type="PROSITE" id="PS50113">
    <property type="entry name" value="PAC"/>
    <property type="match status" value="1"/>
</dbReference>
<dbReference type="EMBL" id="JHEG02000019">
    <property type="protein sequence ID" value="KIE13314.1"/>
    <property type="molecule type" value="Genomic_DNA"/>
</dbReference>
<keyword evidence="1" id="KW-0472">Membrane</keyword>
<gene>
    <name evidence="6" type="ORF">DA73_0208130</name>
    <name evidence="5" type="ORF">DA73_0400021015</name>
</gene>
<feature type="domain" description="PAS" evidence="2">
    <location>
        <begin position="426"/>
        <end position="477"/>
    </location>
</feature>
<reference evidence="6" key="1">
    <citation type="journal article" date="2015" name="Genome Announc.">
        <title>Draft Genome Sequence of Tolypothrix boutellei Strain VB521301.</title>
        <authorList>
            <person name="Chandrababunaidu M.M."/>
            <person name="Singh D."/>
            <person name="Sen D."/>
            <person name="Bhan S."/>
            <person name="Das S."/>
            <person name="Gupta A."/>
            <person name="Adhikary S.P."/>
            <person name="Tripathy S."/>
        </authorList>
    </citation>
    <scope>NUCLEOTIDE SEQUENCE</scope>
    <source>
        <strain evidence="6">VB521301</strain>
    </source>
</reference>
<dbReference type="FunFam" id="3.30.70.270:FF:000001">
    <property type="entry name" value="Diguanylate cyclase domain protein"/>
    <property type="match status" value="1"/>
</dbReference>
<keyword evidence="7" id="KW-1185">Reference proteome</keyword>
<dbReference type="EMBL" id="JHEG04000001">
    <property type="protein sequence ID" value="KAF3887694.1"/>
    <property type="molecule type" value="Genomic_DNA"/>
</dbReference>
<keyword evidence="1" id="KW-1133">Transmembrane helix</keyword>
<feature type="transmembrane region" description="Helical" evidence="1">
    <location>
        <begin position="370"/>
        <end position="392"/>
    </location>
</feature>
<evidence type="ECO:0000259" key="4">
    <source>
        <dbReference type="PROSITE" id="PS50887"/>
    </source>
</evidence>
<sequence>MDKQVSERLFGSLLAVEQRLYRVGKKSLTALSVTAFLLLLRSVGFLQSSEWTALDYFFQMRPPESLPERITIVEIDEPSLRSIKSWPIPDKDIAQLIQKIQRHRPRAIGLDVYRDFPVEPGHQELVNTFKSVPNLVGIELLSNDDKKNGVAPPPTLNKYNQVGFNNVLFDADGKVRRNILYWHVNNKPHLSFSLKLALLYLRQEGITPKEAKINPQYLQLGHATFKRFRSNDGGYVKADDRGYQIISNFPKTKCKNSRKNDCHFPTVSMLDVLADRAPGSLFRDRIVLIGTTAASISDSALIPYSSRLIGTVKPVAGVELQAYFISELLSATQDSRPLLKVWSDFVEYTWIFAWAYVGFIIKLRIQRTSISFLTILFSAVALTGTAYLALFFGWWIPLVPGLFALCGSAIAITYQMAHRQEELKRSKEFLHQVINAIPDPIFVKNEKYQWIVLNEAYCEFIGYPKEALLEKSDYDFFPKHEADVFRACDDLIFHNHQPQESEEEFTDAGGNTHTIATKRSLHKDAAGNFFLVGVIRDITKRKLIEEELRRSATELFRINQELKVKQDHLRYMAYHDPLTGLPNRKFFLEQLHESLEWAQNNNLLLGLLFIDLDGFKHINDTLGHEMGDRVLVTVAQRLNNSLRSGDTVARLGGDEFIIIVRAIPKVQAAERVAEKILTTLTEPIVLEGNITHISASIGISIYPRDSYDSETLIGQADTAMYRAKLLGKNRYEFV</sequence>
<evidence type="ECO:0000259" key="3">
    <source>
        <dbReference type="PROSITE" id="PS50113"/>
    </source>
</evidence>
<dbReference type="PROSITE" id="PS50112">
    <property type="entry name" value="PAS"/>
    <property type="match status" value="1"/>
</dbReference>
<proteinExistence type="predicted"/>
<dbReference type="RefSeq" id="WP_038078115.1">
    <property type="nucleotide sequence ID" value="NZ_JHEG04000001.1"/>
</dbReference>
<evidence type="ECO:0000313" key="5">
    <source>
        <dbReference type="EMBL" id="KAF3887694.1"/>
    </source>
</evidence>
<comment type="caution">
    <text evidence="6">The sequence shown here is derived from an EMBL/GenBank/DDBJ whole genome shotgun (WGS) entry which is preliminary data.</text>
</comment>
<dbReference type="InterPro" id="IPR013656">
    <property type="entry name" value="PAS_4"/>
</dbReference>
<dbReference type="SUPFAM" id="SSF55785">
    <property type="entry name" value="PYP-like sensor domain (PAS domain)"/>
    <property type="match status" value="1"/>
</dbReference>